<dbReference type="GO" id="GO:0045717">
    <property type="term" value="P:negative regulation of fatty acid biosynthetic process"/>
    <property type="evidence" value="ECO:0007669"/>
    <property type="project" value="UniProtKB-ARBA"/>
</dbReference>
<evidence type="ECO:0000259" key="11">
    <source>
        <dbReference type="PROSITE" id="PS50011"/>
    </source>
</evidence>
<reference evidence="12 13" key="1">
    <citation type="journal article" date="2011" name="J. Bacteriol.">
        <title>Complete genome sequence of Amycolicicoccus subflavus DQS3-9A1T, an actinomycete isolated from crude oil-polluted soil.</title>
        <authorList>
            <person name="Cai M."/>
            <person name="Chen W.M."/>
            <person name="Nie Y."/>
            <person name="Chi C.Q."/>
            <person name="Wang Y.N."/>
            <person name="Tang Y.Q."/>
            <person name="Li G.Y."/>
            <person name="Wu X.L."/>
        </authorList>
    </citation>
    <scope>NUCLEOTIDE SEQUENCE [LARGE SCALE GENOMIC DNA]</scope>
    <source>
        <strain evidence="13">DSM 45089 / DQS3-9A1</strain>
    </source>
</reference>
<comment type="catalytic activity">
    <reaction evidence="7">
        <text>L-threonyl-[protein] + ATP = O-phospho-L-threonyl-[protein] + ADP + H(+)</text>
        <dbReference type="Rhea" id="RHEA:46608"/>
        <dbReference type="Rhea" id="RHEA-COMP:11060"/>
        <dbReference type="Rhea" id="RHEA-COMP:11605"/>
        <dbReference type="ChEBI" id="CHEBI:15378"/>
        <dbReference type="ChEBI" id="CHEBI:30013"/>
        <dbReference type="ChEBI" id="CHEBI:30616"/>
        <dbReference type="ChEBI" id="CHEBI:61977"/>
        <dbReference type="ChEBI" id="CHEBI:456216"/>
        <dbReference type="EC" id="2.7.11.1"/>
    </reaction>
</comment>
<evidence type="ECO:0000313" key="13">
    <source>
        <dbReference type="Proteomes" id="UP000009235"/>
    </source>
</evidence>
<dbReference type="GO" id="GO:0005524">
    <property type="term" value="F:ATP binding"/>
    <property type="evidence" value="ECO:0007669"/>
    <property type="project" value="UniProtKB-KW"/>
</dbReference>
<dbReference type="InterPro" id="IPR011009">
    <property type="entry name" value="Kinase-like_dom_sf"/>
</dbReference>
<dbReference type="Proteomes" id="UP000009235">
    <property type="component" value="Chromosome"/>
</dbReference>
<comment type="catalytic activity">
    <reaction evidence="8">
        <text>L-seryl-[protein] + ATP = O-phospho-L-seryl-[protein] + ADP + H(+)</text>
        <dbReference type="Rhea" id="RHEA:17989"/>
        <dbReference type="Rhea" id="RHEA-COMP:9863"/>
        <dbReference type="Rhea" id="RHEA-COMP:11604"/>
        <dbReference type="ChEBI" id="CHEBI:15378"/>
        <dbReference type="ChEBI" id="CHEBI:29999"/>
        <dbReference type="ChEBI" id="CHEBI:30616"/>
        <dbReference type="ChEBI" id="CHEBI:83421"/>
        <dbReference type="ChEBI" id="CHEBI:456216"/>
        <dbReference type="EC" id="2.7.11.1"/>
    </reaction>
</comment>
<feature type="compositionally biased region" description="Acidic residues" evidence="9">
    <location>
        <begin position="479"/>
        <end position="489"/>
    </location>
</feature>
<keyword evidence="13" id="KW-1185">Reference proteome</keyword>
<dbReference type="SMART" id="SM00220">
    <property type="entry name" value="S_TKc"/>
    <property type="match status" value="1"/>
</dbReference>
<dbReference type="EC" id="2.7.11.1" evidence="1"/>
<keyword evidence="10" id="KW-0472">Membrane</keyword>
<keyword evidence="2 12" id="KW-0723">Serine/threonine-protein kinase</keyword>
<keyword evidence="3" id="KW-0808">Transferase</keyword>
<dbReference type="eggNOG" id="COG0515">
    <property type="taxonomic scope" value="Bacteria"/>
</dbReference>
<dbReference type="SUPFAM" id="SSF56112">
    <property type="entry name" value="Protein kinase-like (PK-like)"/>
    <property type="match status" value="1"/>
</dbReference>
<name>F6ERH2_HOYSD</name>
<evidence type="ECO:0000256" key="9">
    <source>
        <dbReference type="SAM" id="MobiDB-lite"/>
    </source>
</evidence>
<keyword evidence="4" id="KW-0547">Nucleotide-binding</keyword>
<dbReference type="InterPro" id="IPR000719">
    <property type="entry name" value="Prot_kinase_dom"/>
</dbReference>
<dbReference type="EMBL" id="CP002786">
    <property type="protein sequence ID" value="AEF38492.1"/>
    <property type="molecule type" value="Genomic_DNA"/>
</dbReference>
<gene>
    <name evidence="12" type="primary">pknA</name>
    <name evidence="12" type="ordered locus">AS9A_0032</name>
</gene>
<dbReference type="PROSITE" id="PS50011">
    <property type="entry name" value="PROTEIN_KINASE_DOM"/>
    <property type="match status" value="1"/>
</dbReference>
<dbReference type="Pfam" id="PF00069">
    <property type="entry name" value="Pkinase"/>
    <property type="match status" value="1"/>
</dbReference>
<dbReference type="HOGENOM" id="CLU_000288_63_44_11"/>
<keyword evidence="10" id="KW-1133">Transmembrane helix</keyword>
<accession>F6ERH2</accession>
<dbReference type="KEGG" id="asd:AS9A_0032"/>
<dbReference type="RefSeq" id="WP_013804844.1">
    <property type="nucleotide sequence ID" value="NC_015564.1"/>
</dbReference>
<sequence length="489" mass="50862">MTLNSGTVIKDRYRLQRFIASGGMGEVWEALDTVLDRRVAIKILKSELSADSEFLSRFRIEARTTAQLHHPSIASIFDYGETSDDAGRSTAFLVMELINGEPLNAVISRMGRIPVPLALDMLEQTGNALQVAHEAGLVHRDVKPGNILVTPAGQVKITDFGIAKAIDAAPVTRTGLVMGTAQYISPEQASGQNATAASDVYSLGVVGYEAIAGKRPFVGEGVLTVAMKHIHEAPAPLPDDVPAEVRTLIEVALSKDPATRYANGGAFASAVAKVRAGKQPPDLRGAAAGAGAAAAVGAASTRVMPPTGANTRSASRAAPAAYGYQPATAAHGYSTPPPAGLSTGQKAVAWGAAALLVLALITTGILMMSRITDTRDPIAPPVQTTEVPVQPEPEPIVPTTPEETTPETTEPEPTTPEETPETDEPPVTEPDDPETVTETPDGLLPRIIPGRGNSAGRGPSELPEDVSTPSVDSEAAVGEAEETPEESGP</sequence>
<evidence type="ECO:0000256" key="1">
    <source>
        <dbReference type="ARBA" id="ARBA00012513"/>
    </source>
</evidence>
<evidence type="ECO:0000256" key="4">
    <source>
        <dbReference type="ARBA" id="ARBA00022741"/>
    </source>
</evidence>
<evidence type="ECO:0000256" key="5">
    <source>
        <dbReference type="ARBA" id="ARBA00022777"/>
    </source>
</evidence>
<dbReference type="GO" id="GO:0004674">
    <property type="term" value="F:protein serine/threonine kinase activity"/>
    <property type="evidence" value="ECO:0007669"/>
    <property type="project" value="UniProtKB-KW"/>
</dbReference>
<dbReference type="STRING" id="443218.AS9A_0032"/>
<dbReference type="PANTHER" id="PTHR43289">
    <property type="entry name" value="MITOGEN-ACTIVATED PROTEIN KINASE KINASE KINASE 20-RELATED"/>
    <property type="match status" value="1"/>
</dbReference>
<evidence type="ECO:0000256" key="10">
    <source>
        <dbReference type="SAM" id="Phobius"/>
    </source>
</evidence>
<evidence type="ECO:0000256" key="7">
    <source>
        <dbReference type="ARBA" id="ARBA00047899"/>
    </source>
</evidence>
<feature type="region of interest" description="Disordered" evidence="9">
    <location>
        <begin position="377"/>
        <end position="489"/>
    </location>
</feature>
<protein>
    <recommendedName>
        <fullName evidence="1">non-specific serine/threonine protein kinase</fullName>
        <ecNumber evidence="1">2.7.11.1</ecNumber>
    </recommendedName>
</protein>
<evidence type="ECO:0000256" key="3">
    <source>
        <dbReference type="ARBA" id="ARBA00022679"/>
    </source>
</evidence>
<evidence type="ECO:0000256" key="8">
    <source>
        <dbReference type="ARBA" id="ARBA00048679"/>
    </source>
</evidence>
<dbReference type="InterPro" id="IPR008271">
    <property type="entry name" value="Ser/Thr_kinase_AS"/>
</dbReference>
<dbReference type="OrthoDB" id="9762169at2"/>
<feature type="domain" description="Protein kinase" evidence="11">
    <location>
        <begin position="13"/>
        <end position="272"/>
    </location>
</feature>
<dbReference type="Gene3D" id="1.10.510.10">
    <property type="entry name" value="Transferase(Phosphotransferase) domain 1"/>
    <property type="match status" value="1"/>
</dbReference>
<keyword evidence="10" id="KW-0812">Transmembrane</keyword>
<dbReference type="AlphaFoldDB" id="F6ERH2"/>
<dbReference type="FunFam" id="3.30.200.20:FF:000035">
    <property type="entry name" value="Serine/threonine protein kinase Stk1"/>
    <property type="match status" value="1"/>
</dbReference>
<dbReference type="PANTHER" id="PTHR43289:SF6">
    <property type="entry name" value="SERINE_THREONINE-PROTEIN KINASE NEKL-3"/>
    <property type="match status" value="1"/>
</dbReference>
<feature type="compositionally biased region" description="Acidic residues" evidence="9">
    <location>
        <begin position="418"/>
        <end position="435"/>
    </location>
</feature>
<evidence type="ECO:0000256" key="2">
    <source>
        <dbReference type="ARBA" id="ARBA00022527"/>
    </source>
</evidence>
<proteinExistence type="predicted"/>
<dbReference type="CDD" id="cd14014">
    <property type="entry name" value="STKc_PknB_like"/>
    <property type="match status" value="1"/>
</dbReference>
<dbReference type="PROSITE" id="PS00108">
    <property type="entry name" value="PROTEIN_KINASE_ST"/>
    <property type="match status" value="1"/>
</dbReference>
<keyword evidence="5 12" id="KW-0418">Kinase</keyword>
<evidence type="ECO:0000313" key="12">
    <source>
        <dbReference type="EMBL" id="AEF38492.1"/>
    </source>
</evidence>
<evidence type="ECO:0000256" key="6">
    <source>
        <dbReference type="ARBA" id="ARBA00022840"/>
    </source>
</evidence>
<feature type="compositionally biased region" description="Low complexity" evidence="9">
    <location>
        <begin position="399"/>
        <end position="412"/>
    </location>
</feature>
<dbReference type="FunFam" id="1.10.510.10:FF:000021">
    <property type="entry name" value="Serine/threonine protein kinase"/>
    <property type="match status" value="1"/>
</dbReference>
<keyword evidence="6" id="KW-0067">ATP-binding</keyword>
<organism evidence="12 13">
    <name type="scientific">Hoyosella subflava (strain DSM 45089 / JCM 17490 / NBRC 109087 / DQS3-9A1)</name>
    <name type="common">Amycolicicoccus subflavus</name>
    <dbReference type="NCBI Taxonomy" id="443218"/>
    <lineage>
        <taxon>Bacteria</taxon>
        <taxon>Bacillati</taxon>
        <taxon>Actinomycetota</taxon>
        <taxon>Actinomycetes</taxon>
        <taxon>Mycobacteriales</taxon>
        <taxon>Hoyosellaceae</taxon>
        <taxon>Hoyosella</taxon>
    </lineage>
</organism>
<dbReference type="Gene3D" id="3.30.200.20">
    <property type="entry name" value="Phosphorylase Kinase, domain 1"/>
    <property type="match status" value="1"/>
</dbReference>
<feature type="transmembrane region" description="Helical" evidence="10">
    <location>
        <begin position="347"/>
        <end position="368"/>
    </location>
</feature>